<dbReference type="Gene3D" id="1.10.10.1150">
    <property type="entry name" value="Coenzyme PQQ synthesis protein D (PqqD)"/>
    <property type="match status" value="1"/>
</dbReference>
<dbReference type="InterPro" id="IPR041881">
    <property type="entry name" value="PqqD_sf"/>
</dbReference>
<evidence type="ECO:0000313" key="1">
    <source>
        <dbReference type="EMBL" id="MBW7452523.1"/>
    </source>
</evidence>
<dbReference type="Pfam" id="PF05402">
    <property type="entry name" value="PqqD"/>
    <property type="match status" value="1"/>
</dbReference>
<dbReference type="InterPro" id="IPR008792">
    <property type="entry name" value="PQQD"/>
</dbReference>
<protein>
    <submittedName>
        <fullName evidence="1">Lasso peptide biosynthesis PqqD family chaperone</fullName>
    </submittedName>
</protein>
<keyword evidence="2" id="KW-1185">Reference proteome</keyword>
<dbReference type="NCBIfam" id="NF033536">
    <property type="entry name" value="lasso_PqqD_Bac"/>
    <property type="match status" value="1"/>
</dbReference>
<dbReference type="EMBL" id="JAHZIK010000004">
    <property type="protein sequence ID" value="MBW7452523.1"/>
    <property type="molecule type" value="Genomic_DNA"/>
</dbReference>
<name>A0ABS7BV40_9BACL</name>
<accession>A0ABS7BV40</accession>
<sequence>MDQSTAILNKRYSQVEGNLASDMDGEKVMMSVKTGKYYNLGQVGGRIWDIIGTPTAGTDIIAILTAEYDIEESECQRQVLAFLEQLRGEDLIRVEEESGAKI</sequence>
<comment type="caution">
    <text evidence="1">The sequence shown here is derived from an EMBL/GenBank/DDBJ whole genome shotgun (WGS) entry which is preliminary data.</text>
</comment>
<evidence type="ECO:0000313" key="2">
    <source>
        <dbReference type="Proteomes" id="UP001519887"/>
    </source>
</evidence>
<reference evidence="1 2" key="1">
    <citation type="submission" date="2021-07" db="EMBL/GenBank/DDBJ databases">
        <title>Paenibacillus radiodurans sp. nov., isolated from the southeastern edge of Tengger Desert.</title>
        <authorList>
            <person name="Zhang G."/>
        </authorList>
    </citation>
    <scope>NUCLEOTIDE SEQUENCE [LARGE SCALE GENOMIC DNA]</scope>
    <source>
        <strain evidence="1 2">CCM 7311</strain>
    </source>
</reference>
<dbReference type="Proteomes" id="UP001519887">
    <property type="component" value="Unassembled WGS sequence"/>
</dbReference>
<organism evidence="1 2">
    <name type="scientific">Paenibacillus sepulcri</name>
    <dbReference type="NCBI Taxonomy" id="359917"/>
    <lineage>
        <taxon>Bacteria</taxon>
        <taxon>Bacillati</taxon>
        <taxon>Bacillota</taxon>
        <taxon>Bacilli</taxon>
        <taxon>Bacillales</taxon>
        <taxon>Paenibacillaceae</taxon>
        <taxon>Paenibacillus</taxon>
    </lineage>
</organism>
<dbReference type="RefSeq" id="WP_210038276.1">
    <property type="nucleotide sequence ID" value="NZ_JBHLVU010000022.1"/>
</dbReference>
<proteinExistence type="predicted"/>
<gene>
    <name evidence="1" type="ORF">K0U00_00520</name>
</gene>